<dbReference type="CDD" id="cd18095">
    <property type="entry name" value="SpoU-like_rRNA-MTase"/>
    <property type="match status" value="1"/>
</dbReference>
<dbReference type="Gene3D" id="3.40.1280.10">
    <property type="match status" value="1"/>
</dbReference>
<keyword evidence="2 5" id="KW-0489">Methyltransferase</keyword>
<dbReference type="Gene3D" id="3.30.1330.30">
    <property type="match status" value="1"/>
</dbReference>
<dbReference type="SMART" id="SM00967">
    <property type="entry name" value="SpoU_sub_bind"/>
    <property type="match status" value="1"/>
</dbReference>
<evidence type="ECO:0000256" key="3">
    <source>
        <dbReference type="ARBA" id="ARBA00022679"/>
    </source>
</evidence>
<dbReference type="InterPro" id="IPR029064">
    <property type="entry name" value="Ribosomal_eL30-like_sf"/>
</dbReference>
<evidence type="ECO:0000313" key="6">
    <source>
        <dbReference type="Proteomes" id="UP000832041"/>
    </source>
</evidence>
<dbReference type="PANTHER" id="PTHR43191">
    <property type="entry name" value="RRNA METHYLTRANSFERASE 3"/>
    <property type="match status" value="1"/>
</dbReference>
<keyword evidence="3" id="KW-0808">Transferase</keyword>
<dbReference type="RefSeq" id="WP_248591336.1">
    <property type="nucleotide sequence ID" value="NZ_BAABEB010000011.1"/>
</dbReference>
<dbReference type="InterPro" id="IPR053888">
    <property type="entry name" value="MRM3-like_sub_bind"/>
</dbReference>
<keyword evidence="6" id="KW-1185">Reference proteome</keyword>
<dbReference type="PANTHER" id="PTHR43191:SF2">
    <property type="entry name" value="RRNA METHYLTRANSFERASE 3, MITOCHONDRIAL"/>
    <property type="match status" value="1"/>
</dbReference>
<feature type="domain" description="RNA 2-O ribose methyltransferase substrate binding" evidence="4">
    <location>
        <begin position="32"/>
        <end position="107"/>
    </location>
</feature>
<dbReference type="SUPFAM" id="SSF55315">
    <property type="entry name" value="L30e-like"/>
    <property type="match status" value="1"/>
</dbReference>
<evidence type="ECO:0000313" key="5">
    <source>
        <dbReference type="EMBL" id="UPT22833.1"/>
    </source>
</evidence>
<reference evidence="5 6" key="1">
    <citation type="submission" date="2020-04" db="EMBL/GenBank/DDBJ databases">
        <title>Thermobifida alba genome sequencing and assembly.</title>
        <authorList>
            <person name="Luzics S."/>
            <person name="Horvath B."/>
            <person name="Nagy I."/>
            <person name="Toth A."/>
            <person name="Nagy I."/>
            <person name="Kukolya J."/>
        </authorList>
    </citation>
    <scope>NUCLEOTIDE SEQUENCE [LARGE SCALE GENOMIC DNA]</scope>
    <source>
        <strain evidence="5 6">DSM 43795</strain>
    </source>
</reference>
<dbReference type="Pfam" id="PF00588">
    <property type="entry name" value="SpoU_methylase"/>
    <property type="match status" value="1"/>
</dbReference>
<dbReference type="InterPro" id="IPR001537">
    <property type="entry name" value="SpoU_MeTrfase"/>
</dbReference>
<evidence type="ECO:0000256" key="1">
    <source>
        <dbReference type="ARBA" id="ARBA00007228"/>
    </source>
</evidence>
<dbReference type="GO" id="GO:0008168">
    <property type="term" value="F:methyltransferase activity"/>
    <property type="evidence" value="ECO:0007669"/>
    <property type="project" value="UniProtKB-KW"/>
</dbReference>
<dbReference type="GO" id="GO:0032259">
    <property type="term" value="P:methylation"/>
    <property type="evidence" value="ECO:0007669"/>
    <property type="project" value="UniProtKB-KW"/>
</dbReference>
<sequence length="269" mass="28323">MSDMIVSAANPLVKRIRQLSSRKYRRREGVFLVEGAQPVWRAVEAGWAVETLVVAPDLLTGPVAGMVAEQEARGTRVARLSAELFTRLSDRDGPAGVAAVVRSRTTRLDDLAVRPGAVFAALHRVGNPGNLGTVVRTVDAVGGAGVVLVGETADPYAPAAVKASMGSLFAVDVARAPDAEAFLDWAKRNGVQVVAASGYADADHWRTAYRPPLAVLLGSEGDGLPDDLLDRADLRVRIPMTGTAESLNLAVAAGVMLYEARRHAPDLGG</sequence>
<gene>
    <name evidence="5" type="ORF">FOF52_19335</name>
</gene>
<dbReference type="Proteomes" id="UP000832041">
    <property type="component" value="Chromosome"/>
</dbReference>
<comment type="similarity">
    <text evidence="1">Belongs to the class IV-like SAM-binding methyltransferase superfamily. RNA methyltransferase TrmH family.</text>
</comment>
<dbReference type="InterPro" id="IPR013123">
    <property type="entry name" value="SpoU_subst-bd"/>
</dbReference>
<proteinExistence type="inferred from homology"/>
<evidence type="ECO:0000256" key="2">
    <source>
        <dbReference type="ARBA" id="ARBA00022603"/>
    </source>
</evidence>
<dbReference type="InterPro" id="IPR051259">
    <property type="entry name" value="rRNA_Methyltransferase"/>
</dbReference>
<dbReference type="SUPFAM" id="SSF75217">
    <property type="entry name" value="alpha/beta knot"/>
    <property type="match status" value="1"/>
</dbReference>
<accession>A0ABY4L985</accession>
<dbReference type="InterPro" id="IPR029028">
    <property type="entry name" value="Alpha/beta_knot_MTases"/>
</dbReference>
<dbReference type="Pfam" id="PF22435">
    <property type="entry name" value="MRM3-like_sub_bind"/>
    <property type="match status" value="1"/>
</dbReference>
<dbReference type="InterPro" id="IPR029026">
    <property type="entry name" value="tRNA_m1G_MTases_N"/>
</dbReference>
<evidence type="ECO:0000259" key="4">
    <source>
        <dbReference type="SMART" id="SM00967"/>
    </source>
</evidence>
<protein>
    <submittedName>
        <fullName evidence="5">RNA methyltransferase</fullName>
    </submittedName>
</protein>
<organism evidence="5 6">
    <name type="scientific">Thermobifida alba</name>
    <name type="common">Thermomonospora alba</name>
    <dbReference type="NCBI Taxonomy" id="53522"/>
    <lineage>
        <taxon>Bacteria</taxon>
        <taxon>Bacillati</taxon>
        <taxon>Actinomycetota</taxon>
        <taxon>Actinomycetes</taxon>
        <taxon>Streptosporangiales</taxon>
        <taxon>Nocardiopsidaceae</taxon>
        <taxon>Thermobifida</taxon>
    </lineage>
</organism>
<name>A0ABY4L985_THEAE</name>
<dbReference type="EMBL" id="CP051627">
    <property type="protein sequence ID" value="UPT22833.1"/>
    <property type="molecule type" value="Genomic_DNA"/>
</dbReference>